<evidence type="ECO:0000313" key="4">
    <source>
        <dbReference type="EMBL" id="CAL1401676.1"/>
    </source>
</evidence>
<accession>A0AAV2FTJ8</accession>
<proteinExistence type="predicted"/>
<feature type="compositionally biased region" description="Polar residues" evidence="2">
    <location>
        <begin position="142"/>
        <end position="158"/>
    </location>
</feature>
<dbReference type="PANTHER" id="PTHR45023:SF4">
    <property type="entry name" value="GLYCINE-RICH PROTEIN-RELATED"/>
    <property type="match status" value="1"/>
</dbReference>
<evidence type="ECO:0000313" key="5">
    <source>
        <dbReference type="Proteomes" id="UP001497516"/>
    </source>
</evidence>
<reference evidence="4 5" key="1">
    <citation type="submission" date="2024-04" db="EMBL/GenBank/DDBJ databases">
        <authorList>
            <person name="Fracassetti M."/>
        </authorList>
    </citation>
    <scope>NUCLEOTIDE SEQUENCE [LARGE SCALE GENOMIC DNA]</scope>
</reference>
<feature type="domain" description="No apical meristem-associated C-terminal" evidence="3">
    <location>
        <begin position="110"/>
        <end position="296"/>
    </location>
</feature>
<keyword evidence="1" id="KW-0175">Coiled coil</keyword>
<evidence type="ECO:0000256" key="2">
    <source>
        <dbReference type="SAM" id="MobiDB-lite"/>
    </source>
</evidence>
<evidence type="ECO:0000256" key="1">
    <source>
        <dbReference type="SAM" id="Coils"/>
    </source>
</evidence>
<keyword evidence="5" id="KW-1185">Reference proteome</keyword>
<dbReference type="Proteomes" id="UP001497516">
    <property type="component" value="Chromosome 7"/>
</dbReference>
<dbReference type="EMBL" id="OZ034820">
    <property type="protein sequence ID" value="CAL1401676.1"/>
    <property type="molecule type" value="Genomic_DNA"/>
</dbReference>
<evidence type="ECO:0000259" key="3">
    <source>
        <dbReference type="Pfam" id="PF14303"/>
    </source>
</evidence>
<protein>
    <recommendedName>
        <fullName evidence="3">No apical meristem-associated C-terminal domain-containing protein</fullName>
    </recommendedName>
</protein>
<dbReference type="AlphaFoldDB" id="A0AAV2FTJ8"/>
<dbReference type="Pfam" id="PF14303">
    <property type="entry name" value="NAM-associated"/>
    <property type="match status" value="1"/>
</dbReference>
<feature type="coiled-coil region" evidence="1">
    <location>
        <begin position="220"/>
        <end position="277"/>
    </location>
</feature>
<sequence length="339" mass="39676">MIGKRGPNWRPNEDEILCRAWVSISEDGAVSTNQKSTRLWDRVAAEHQKWDPTTTRTDIAMESRMRIISYHCNAWKGVLQRAQRHKSSGTNQFDVEKDARAIYTQENGNKAFDFEHCFDILRNCPKWYCNPKLLVSPIPPTGQGSQSSPTGFGSQSSPVEGLDDLPDEGATPFVLTRPEGRDKQKAAKKKGKVVAESSDIYTSQLLEFGNDMRERQKSWMEYENRKMNVQERRLEQEKEEWAYKRQVREREAEKWAMEKKEREAAILQQNVAILEKDLSKMTPRKKRFWRRKQNDIYGYDQDDPNSYPSDGEMEMQVVEEMEMKVVEEMEITLLSWIYN</sequence>
<dbReference type="PANTHER" id="PTHR45023">
    <property type="match status" value="1"/>
</dbReference>
<dbReference type="InterPro" id="IPR029466">
    <property type="entry name" value="NAM-associated_C"/>
</dbReference>
<gene>
    <name evidence="4" type="ORF">LTRI10_LOCUS41722</name>
</gene>
<organism evidence="4 5">
    <name type="scientific">Linum trigynum</name>
    <dbReference type="NCBI Taxonomy" id="586398"/>
    <lineage>
        <taxon>Eukaryota</taxon>
        <taxon>Viridiplantae</taxon>
        <taxon>Streptophyta</taxon>
        <taxon>Embryophyta</taxon>
        <taxon>Tracheophyta</taxon>
        <taxon>Spermatophyta</taxon>
        <taxon>Magnoliopsida</taxon>
        <taxon>eudicotyledons</taxon>
        <taxon>Gunneridae</taxon>
        <taxon>Pentapetalae</taxon>
        <taxon>rosids</taxon>
        <taxon>fabids</taxon>
        <taxon>Malpighiales</taxon>
        <taxon>Linaceae</taxon>
        <taxon>Linum</taxon>
    </lineage>
</organism>
<feature type="region of interest" description="Disordered" evidence="2">
    <location>
        <begin position="140"/>
        <end position="190"/>
    </location>
</feature>
<name>A0AAV2FTJ8_9ROSI</name>